<proteinExistence type="predicted"/>
<reference evidence="2 3" key="1">
    <citation type="journal article" date="2018" name="Evol. Lett.">
        <title>Horizontal gene cluster transfer increased hallucinogenic mushroom diversity.</title>
        <authorList>
            <person name="Reynolds H.T."/>
            <person name="Vijayakumar V."/>
            <person name="Gluck-Thaler E."/>
            <person name="Korotkin H.B."/>
            <person name="Matheny P.B."/>
            <person name="Slot J.C."/>
        </authorList>
    </citation>
    <scope>NUCLEOTIDE SEQUENCE [LARGE SCALE GENOMIC DNA]</scope>
    <source>
        <strain evidence="2 3">SRW20</strain>
    </source>
</reference>
<feature type="chain" id="PRO_5018965093" evidence="1">
    <location>
        <begin position="26"/>
        <end position="282"/>
    </location>
</feature>
<feature type="signal peptide" evidence="1">
    <location>
        <begin position="1"/>
        <end position="25"/>
    </location>
</feature>
<sequence>MDLPKLLLQDASLLLSFLFCPPILASSNLCLTVEPNNPLRKYLPTDQQSTLERLESTSLTGIESDRVGSTFADLRSSSGGGLDSNGVDATRVHGPGARTSVQYFLPLAASSSCCMCSWPSLTAQTALLSIFNPPPKPKSRLTLMGLRPRRTQYMEYSATRCAGDTALKPSPDALNLVIMPVHFCDIRHIVTSFLIPPTSFSTLQIGIASTIVLYFGRKTKEMDVGTYSGGDKFIVVGDRVLERKVYFAAPRRDNAITRFLLGNLPVFSVKHGVGGHRSVLRA</sequence>
<dbReference type="EMBL" id="NHYE01000953">
    <property type="protein sequence ID" value="PPR01284.1"/>
    <property type="molecule type" value="Genomic_DNA"/>
</dbReference>
<evidence type="ECO:0000313" key="2">
    <source>
        <dbReference type="EMBL" id="PPR01284.1"/>
    </source>
</evidence>
<protein>
    <submittedName>
        <fullName evidence="2">Uncharacterized protein</fullName>
    </submittedName>
</protein>
<evidence type="ECO:0000256" key="1">
    <source>
        <dbReference type="SAM" id="SignalP"/>
    </source>
</evidence>
<keyword evidence="1" id="KW-0732">Signal</keyword>
<accession>A0A409YE73</accession>
<dbReference type="InParanoid" id="A0A409YE73"/>
<dbReference type="AlphaFoldDB" id="A0A409YE73"/>
<keyword evidence="3" id="KW-1185">Reference proteome</keyword>
<organism evidence="2 3">
    <name type="scientific">Gymnopilus dilepis</name>
    <dbReference type="NCBI Taxonomy" id="231916"/>
    <lineage>
        <taxon>Eukaryota</taxon>
        <taxon>Fungi</taxon>
        <taxon>Dikarya</taxon>
        <taxon>Basidiomycota</taxon>
        <taxon>Agaricomycotina</taxon>
        <taxon>Agaricomycetes</taxon>
        <taxon>Agaricomycetidae</taxon>
        <taxon>Agaricales</taxon>
        <taxon>Agaricineae</taxon>
        <taxon>Hymenogastraceae</taxon>
        <taxon>Gymnopilus</taxon>
    </lineage>
</organism>
<evidence type="ECO:0000313" key="3">
    <source>
        <dbReference type="Proteomes" id="UP000284706"/>
    </source>
</evidence>
<dbReference type="Proteomes" id="UP000284706">
    <property type="component" value="Unassembled WGS sequence"/>
</dbReference>
<comment type="caution">
    <text evidence="2">The sequence shown here is derived from an EMBL/GenBank/DDBJ whole genome shotgun (WGS) entry which is preliminary data.</text>
</comment>
<name>A0A409YE73_9AGAR</name>
<gene>
    <name evidence="2" type="ORF">CVT26_015322</name>
</gene>